<dbReference type="EMBL" id="LDAU01000032">
    <property type="protein sequence ID" value="KRX10265.1"/>
    <property type="molecule type" value="Genomic_DNA"/>
</dbReference>
<organism evidence="1 2">
    <name type="scientific">Pseudocohnilembus persalinus</name>
    <name type="common">Ciliate</name>
    <dbReference type="NCBI Taxonomy" id="266149"/>
    <lineage>
        <taxon>Eukaryota</taxon>
        <taxon>Sar</taxon>
        <taxon>Alveolata</taxon>
        <taxon>Ciliophora</taxon>
        <taxon>Intramacronucleata</taxon>
        <taxon>Oligohymenophorea</taxon>
        <taxon>Scuticociliatia</taxon>
        <taxon>Philasterida</taxon>
        <taxon>Pseudocohnilembidae</taxon>
        <taxon>Pseudocohnilembus</taxon>
    </lineage>
</organism>
<evidence type="ECO:0008006" key="3">
    <source>
        <dbReference type="Google" id="ProtNLM"/>
    </source>
</evidence>
<dbReference type="InParanoid" id="A0A0V0R707"/>
<evidence type="ECO:0000313" key="2">
    <source>
        <dbReference type="Proteomes" id="UP000054937"/>
    </source>
</evidence>
<proteinExistence type="predicted"/>
<keyword evidence="2" id="KW-1185">Reference proteome</keyword>
<sequence length="223" mass="26282">MKINSKLNKNKSQAYTDDSIKIQKQNESLLSLGQKGLFKDYHFFQQKNGKIQGDYDTCNHIFQTVNDSKFGKYKNTEEQIKYDDKTQQKINLNDIKQKINIIDTNYAKNDVHLLFPGKQELSSKEFSEFIQQNQIKDIDPIKECIALFNDGKNNFDFQRMQQFLEEFGFGKLENIELQILKQIFSLGQQNQTEASLKNVQQIFNENTYNLIQQQNEQQKNKIE</sequence>
<accession>A0A0V0R707</accession>
<comment type="caution">
    <text evidence="1">The sequence shown here is derived from an EMBL/GenBank/DDBJ whole genome shotgun (WGS) entry which is preliminary data.</text>
</comment>
<reference evidence="1 2" key="1">
    <citation type="journal article" date="2015" name="Sci. Rep.">
        <title>Genome of the facultative scuticociliatosis pathogen Pseudocohnilembus persalinus provides insight into its virulence through horizontal gene transfer.</title>
        <authorList>
            <person name="Xiong J."/>
            <person name="Wang G."/>
            <person name="Cheng J."/>
            <person name="Tian M."/>
            <person name="Pan X."/>
            <person name="Warren A."/>
            <person name="Jiang C."/>
            <person name="Yuan D."/>
            <person name="Miao W."/>
        </authorList>
    </citation>
    <scope>NUCLEOTIDE SEQUENCE [LARGE SCALE GENOMIC DNA]</scope>
    <source>
        <strain evidence="1">36N120E</strain>
    </source>
</reference>
<dbReference type="AlphaFoldDB" id="A0A0V0R707"/>
<dbReference type="Proteomes" id="UP000054937">
    <property type="component" value="Unassembled WGS sequence"/>
</dbReference>
<evidence type="ECO:0000313" key="1">
    <source>
        <dbReference type="EMBL" id="KRX10265.1"/>
    </source>
</evidence>
<gene>
    <name evidence="1" type="ORF">PPERSA_09649</name>
</gene>
<protein>
    <recommendedName>
        <fullName evidence="3">EF-hand domain-containing protein</fullName>
    </recommendedName>
</protein>
<dbReference type="OMA" id="IDPIKEC"/>
<name>A0A0V0R707_PSEPJ</name>